<dbReference type="PANTHER" id="PTHR42852">
    <property type="entry name" value="THIOL:DISULFIDE INTERCHANGE PROTEIN DSBE"/>
    <property type="match status" value="1"/>
</dbReference>
<dbReference type="RefSeq" id="WP_126799745.1">
    <property type="nucleotide sequence ID" value="NZ_PIPO01000006.1"/>
</dbReference>
<dbReference type="GO" id="GO:0030288">
    <property type="term" value="C:outer membrane-bounded periplasmic space"/>
    <property type="evidence" value="ECO:0007669"/>
    <property type="project" value="InterPro"/>
</dbReference>
<evidence type="ECO:0000256" key="4">
    <source>
        <dbReference type="ARBA" id="ARBA00023157"/>
    </source>
</evidence>
<gene>
    <name evidence="7" type="ORF">CWE14_12895</name>
</gene>
<dbReference type="PROSITE" id="PS51352">
    <property type="entry name" value="THIOREDOXIN_2"/>
    <property type="match status" value="1"/>
</dbReference>
<keyword evidence="5" id="KW-0676">Redox-active center</keyword>
<keyword evidence="3" id="KW-0201">Cytochrome c-type biogenesis</keyword>
<dbReference type="Proteomes" id="UP000287823">
    <property type="component" value="Unassembled WGS sequence"/>
</dbReference>
<evidence type="ECO:0000256" key="2">
    <source>
        <dbReference type="ARBA" id="ARBA00007758"/>
    </source>
</evidence>
<organism evidence="7 8">
    <name type="scientific">Aliidiomarina soli</name>
    <dbReference type="NCBI Taxonomy" id="1928574"/>
    <lineage>
        <taxon>Bacteria</taxon>
        <taxon>Pseudomonadati</taxon>
        <taxon>Pseudomonadota</taxon>
        <taxon>Gammaproteobacteria</taxon>
        <taxon>Alteromonadales</taxon>
        <taxon>Idiomarinaceae</taxon>
        <taxon>Aliidiomarina</taxon>
    </lineage>
</organism>
<dbReference type="InterPro" id="IPR036249">
    <property type="entry name" value="Thioredoxin-like_sf"/>
</dbReference>
<dbReference type="GO" id="GO:0005886">
    <property type="term" value="C:plasma membrane"/>
    <property type="evidence" value="ECO:0007669"/>
    <property type="project" value="UniProtKB-SubCell"/>
</dbReference>
<keyword evidence="8" id="KW-1185">Reference proteome</keyword>
<dbReference type="EMBL" id="PIPO01000006">
    <property type="protein sequence ID" value="RUO30267.1"/>
    <property type="molecule type" value="Genomic_DNA"/>
</dbReference>
<comment type="subcellular location">
    <subcellularLocation>
        <location evidence="1">Cell inner membrane</location>
        <topology evidence="1">Single-pass membrane protein</topology>
        <orientation evidence="1">Periplasmic side</orientation>
    </subcellularLocation>
</comment>
<evidence type="ECO:0000313" key="8">
    <source>
        <dbReference type="Proteomes" id="UP000287823"/>
    </source>
</evidence>
<dbReference type="NCBIfam" id="TIGR00385">
    <property type="entry name" value="dsbE"/>
    <property type="match status" value="1"/>
</dbReference>
<reference evidence="7 8" key="1">
    <citation type="journal article" date="2011" name="Front. Microbiol.">
        <title>Genomic signatures of strain selection and enhancement in Bacillus atrophaeus var. globigii, a historical biowarfare simulant.</title>
        <authorList>
            <person name="Gibbons H.S."/>
            <person name="Broomall S.M."/>
            <person name="McNew L.A."/>
            <person name="Daligault H."/>
            <person name="Chapman C."/>
            <person name="Bruce D."/>
            <person name="Karavis M."/>
            <person name="Krepps M."/>
            <person name="McGregor P.A."/>
            <person name="Hong C."/>
            <person name="Park K.H."/>
            <person name="Akmal A."/>
            <person name="Feldman A."/>
            <person name="Lin J.S."/>
            <person name="Chang W.E."/>
            <person name="Higgs B.W."/>
            <person name="Demirev P."/>
            <person name="Lindquist J."/>
            <person name="Liem A."/>
            <person name="Fochler E."/>
            <person name="Read T.D."/>
            <person name="Tapia R."/>
            <person name="Johnson S."/>
            <person name="Bishop-Lilly K.A."/>
            <person name="Detter C."/>
            <person name="Han C."/>
            <person name="Sozhamannan S."/>
            <person name="Rosenzweig C.N."/>
            <person name="Skowronski E.W."/>
        </authorList>
    </citation>
    <scope>NUCLEOTIDE SEQUENCE [LARGE SCALE GENOMIC DNA]</scope>
    <source>
        <strain evidence="7 8">Y4G10-17</strain>
    </source>
</reference>
<dbReference type="InterPro" id="IPR017937">
    <property type="entry name" value="Thioredoxin_CS"/>
</dbReference>
<keyword evidence="4" id="KW-1015">Disulfide bond</keyword>
<evidence type="ECO:0000256" key="5">
    <source>
        <dbReference type="ARBA" id="ARBA00023284"/>
    </source>
</evidence>
<evidence type="ECO:0000256" key="3">
    <source>
        <dbReference type="ARBA" id="ARBA00022748"/>
    </source>
</evidence>
<sequence>MNQKLKTLIFLLPLLAFIGLAGFLYSGLFSDPSKLESVLVGREVPPFELPDLYNPDQTHDQSILGGEPMLLNVWATWCPTCYAEHTFLNTLREEGVYIIGLNYKDDSRAAAVNWLQELDDPYQINLFDQTGMLALDLGVYGAPETYVIDADGIILHRHVGDMNQRVWQQTVAPIFYRARLQAGLSVPDAYRHLARDSEQGGGDE</sequence>
<dbReference type="Gene3D" id="3.40.30.10">
    <property type="entry name" value="Glutaredoxin"/>
    <property type="match status" value="1"/>
</dbReference>
<dbReference type="PROSITE" id="PS00194">
    <property type="entry name" value="THIOREDOXIN_1"/>
    <property type="match status" value="1"/>
</dbReference>
<dbReference type="GO" id="GO:0015036">
    <property type="term" value="F:disulfide oxidoreductase activity"/>
    <property type="evidence" value="ECO:0007669"/>
    <property type="project" value="InterPro"/>
</dbReference>
<evidence type="ECO:0000259" key="6">
    <source>
        <dbReference type="PROSITE" id="PS51352"/>
    </source>
</evidence>
<comment type="caution">
    <text evidence="7">The sequence shown here is derived from an EMBL/GenBank/DDBJ whole genome shotgun (WGS) entry which is preliminary data.</text>
</comment>
<evidence type="ECO:0000256" key="1">
    <source>
        <dbReference type="ARBA" id="ARBA00004383"/>
    </source>
</evidence>
<feature type="domain" description="Thioredoxin" evidence="6">
    <location>
        <begin position="38"/>
        <end position="185"/>
    </location>
</feature>
<dbReference type="PANTHER" id="PTHR42852:SF6">
    <property type="entry name" value="THIOL:DISULFIDE INTERCHANGE PROTEIN DSBE"/>
    <property type="match status" value="1"/>
</dbReference>
<dbReference type="InterPro" id="IPR004799">
    <property type="entry name" value="Periplasmic_diS_OxRdtase_DsbE"/>
</dbReference>
<dbReference type="InterPro" id="IPR050553">
    <property type="entry name" value="Thioredoxin_ResA/DsbE_sf"/>
</dbReference>
<dbReference type="AlphaFoldDB" id="A0A432WCY5"/>
<dbReference type="SUPFAM" id="SSF52833">
    <property type="entry name" value="Thioredoxin-like"/>
    <property type="match status" value="1"/>
</dbReference>
<proteinExistence type="inferred from homology"/>
<protein>
    <submittedName>
        <fullName evidence="7">DsbE family thiol:disulfide interchange protein</fullName>
    </submittedName>
</protein>
<dbReference type="GO" id="GO:0017004">
    <property type="term" value="P:cytochrome complex assembly"/>
    <property type="evidence" value="ECO:0007669"/>
    <property type="project" value="UniProtKB-KW"/>
</dbReference>
<name>A0A432WCY5_9GAMM</name>
<dbReference type="InterPro" id="IPR013766">
    <property type="entry name" value="Thioredoxin_domain"/>
</dbReference>
<dbReference type="CDD" id="cd03010">
    <property type="entry name" value="TlpA_like_DsbE"/>
    <property type="match status" value="1"/>
</dbReference>
<dbReference type="InterPro" id="IPR013740">
    <property type="entry name" value="Redoxin"/>
</dbReference>
<comment type="similarity">
    <text evidence="2">Belongs to the thioredoxin family. DsbE subfamily.</text>
</comment>
<evidence type="ECO:0000313" key="7">
    <source>
        <dbReference type="EMBL" id="RUO30267.1"/>
    </source>
</evidence>
<accession>A0A432WCY5</accession>
<dbReference type="Pfam" id="PF08534">
    <property type="entry name" value="Redoxin"/>
    <property type="match status" value="1"/>
</dbReference>